<evidence type="ECO:0000256" key="6">
    <source>
        <dbReference type="SAM" id="Phobius"/>
    </source>
</evidence>
<dbReference type="Pfam" id="PF00892">
    <property type="entry name" value="EamA"/>
    <property type="match status" value="2"/>
</dbReference>
<dbReference type="InterPro" id="IPR037185">
    <property type="entry name" value="EmrE-like"/>
</dbReference>
<evidence type="ECO:0000256" key="4">
    <source>
        <dbReference type="ARBA" id="ARBA00022989"/>
    </source>
</evidence>
<dbReference type="Proteomes" id="UP001649381">
    <property type="component" value="Unassembled WGS sequence"/>
</dbReference>
<feature type="domain" description="EamA" evidence="7">
    <location>
        <begin position="4"/>
        <end position="134"/>
    </location>
</feature>
<dbReference type="PANTHER" id="PTHR32322">
    <property type="entry name" value="INNER MEMBRANE TRANSPORTER"/>
    <property type="match status" value="1"/>
</dbReference>
<proteinExistence type="inferred from homology"/>
<dbReference type="EMBL" id="JAKIJS010000001">
    <property type="protein sequence ID" value="MCF6136934.1"/>
    <property type="molecule type" value="Genomic_DNA"/>
</dbReference>
<protein>
    <submittedName>
        <fullName evidence="8">DMT family transporter</fullName>
    </submittedName>
</protein>
<name>A0ABS9GZ58_9BACL</name>
<evidence type="ECO:0000259" key="7">
    <source>
        <dbReference type="Pfam" id="PF00892"/>
    </source>
</evidence>
<feature type="transmembrane region" description="Helical" evidence="6">
    <location>
        <begin position="7"/>
        <end position="25"/>
    </location>
</feature>
<keyword evidence="4 6" id="KW-1133">Transmembrane helix</keyword>
<evidence type="ECO:0000256" key="3">
    <source>
        <dbReference type="ARBA" id="ARBA00022692"/>
    </source>
</evidence>
<evidence type="ECO:0000256" key="1">
    <source>
        <dbReference type="ARBA" id="ARBA00004127"/>
    </source>
</evidence>
<feature type="transmembrane region" description="Helical" evidence="6">
    <location>
        <begin position="242"/>
        <end position="260"/>
    </location>
</feature>
<feature type="transmembrane region" description="Helical" evidence="6">
    <location>
        <begin position="147"/>
        <end position="163"/>
    </location>
</feature>
<accession>A0ABS9GZ58</accession>
<sequence>MKLYVALITLSLIWGTSFYFIKILVEDLGPWGIVFVRCSLGALTLLLIIFVKRKQFFVKNIPWLSLLIVGLFNALIPWGLIGISETKISSSLASIVNATTPIWTSVIGVIFFSVTLRMKQWSGVVIGFIGILILIDLNLTQLFNEDLIGMGTMIAATLCYGFSSQFTKKHLQGISVMIISLITLVVGAIGSSVLMFISNSSIDLTLITTTENLIAMVGLGVFGSGLAYLLFYYMIQEGSAEFATFVTYLVPITAMIWGWLLLDEHIPTHAIFGLILILVGVYFSTKKTAIQTHTPSHTTNNKKQRSFI</sequence>
<evidence type="ECO:0000313" key="9">
    <source>
        <dbReference type="Proteomes" id="UP001649381"/>
    </source>
</evidence>
<keyword evidence="9" id="KW-1185">Reference proteome</keyword>
<feature type="transmembrane region" description="Helical" evidence="6">
    <location>
        <begin position="175"/>
        <end position="197"/>
    </location>
</feature>
<comment type="similarity">
    <text evidence="2">Belongs to the EamA transporter family.</text>
</comment>
<feature type="transmembrane region" description="Helical" evidence="6">
    <location>
        <begin position="31"/>
        <end position="51"/>
    </location>
</feature>
<dbReference type="InterPro" id="IPR050638">
    <property type="entry name" value="AA-Vitamin_Transporters"/>
</dbReference>
<feature type="transmembrane region" description="Helical" evidence="6">
    <location>
        <begin position="266"/>
        <end position="283"/>
    </location>
</feature>
<feature type="domain" description="EamA" evidence="7">
    <location>
        <begin position="148"/>
        <end position="284"/>
    </location>
</feature>
<feature type="transmembrane region" description="Helical" evidence="6">
    <location>
        <begin position="63"/>
        <end position="83"/>
    </location>
</feature>
<dbReference type="InterPro" id="IPR000620">
    <property type="entry name" value="EamA_dom"/>
</dbReference>
<organism evidence="8 9">
    <name type="scientific">Pseudalkalibacillus berkeleyi</name>
    <dbReference type="NCBI Taxonomy" id="1069813"/>
    <lineage>
        <taxon>Bacteria</taxon>
        <taxon>Bacillati</taxon>
        <taxon>Bacillota</taxon>
        <taxon>Bacilli</taxon>
        <taxon>Bacillales</taxon>
        <taxon>Fictibacillaceae</taxon>
        <taxon>Pseudalkalibacillus</taxon>
    </lineage>
</organism>
<dbReference type="SUPFAM" id="SSF103481">
    <property type="entry name" value="Multidrug resistance efflux transporter EmrE"/>
    <property type="match status" value="2"/>
</dbReference>
<dbReference type="RefSeq" id="WP_236332109.1">
    <property type="nucleotide sequence ID" value="NZ_JAKIJS010000001.1"/>
</dbReference>
<reference evidence="8 9" key="1">
    <citation type="submission" date="2022-01" db="EMBL/GenBank/DDBJ databases">
        <title>Alkalihalobacillus sp. EGI L200015, a novel bacterium isolated from a salt lake sediment.</title>
        <authorList>
            <person name="Gao L."/>
            <person name="Fang B.-Z."/>
            <person name="Li W.-J."/>
        </authorList>
    </citation>
    <scope>NUCLEOTIDE SEQUENCE [LARGE SCALE GENOMIC DNA]</scope>
    <source>
        <strain evidence="8 9">KCTC 12718</strain>
    </source>
</reference>
<feature type="transmembrane region" description="Helical" evidence="6">
    <location>
        <begin position="121"/>
        <end position="141"/>
    </location>
</feature>
<dbReference type="Gene3D" id="1.10.3730.20">
    <property type="match status" value="1"/>
</dbReference>
<evidence type="ECO:0000256" key="5">
    <source>
        <dbReference type="ARBA" id="ARBA00023136"/>
    </source>
</evidence>
<evidence type="ECO:0000313" key="8">
    <source>
        <dbReference type="EMBL" id="MCF6136934.1"/>
    </source>
</evidence>
<keyword evidence="5 6" id="KW-0472">Membrane</keyword>
<feature type="transmembrane region" description="Helical" evidence="6">
    <location>
        <begin position="213"/>
        <end position="235"/>
    </location>
</feature>
<gene>
    <name evidence="8" type="ORF">L2716_04270</name>
</gene>
<feature type="transmembrane region" description="Helical" evidence="6">
    <location>
        <begin position="95"/>
        <end position="114"/>
    </location>
</feature>
<comment type="subcellular location">
    <subcellularLocation>
        <location evidence="1">Endomembrane system</location>
        <topology evidence="1">Multi-pass membrane protein</topology>
    </subcellularLocation>
</comment>
<dbReference type="PANTHER" id="PTHR32322:SF9">
    <property type="entry name" value="AMINO-ACID METABOLITE EFFLUX PUMP-RELATED"/>
    <property type="match status" value="1"/>
</dbReference>
<evidence type="ECO:0000256" key="2">
    <source>
        <dbReference type="ARBA" id="ARBA00007362"/>
    </source>
</evidence>
<keyword evidence="3 6" id="KW-0812">Transmembrane</keyword>
<comment type="caution">
    <text evidence="8">The sequence shown here is derived from an EMBL/GenBank/DDBJ whole genome shotgun (WGS) entry which is preliminary data.</text>
</comment>